<protein>
    <recommendedName>
        <fullName evidence="3">Exonuclease domain-containing protein</fullName>
    </recommendedName>
</protein>
<accession>A0A6J8CWJ9</accession>
<dbReference type="Gene3D" id="3.30.420.10">
    <property type="entry name" value="Ribonuclease H-like superfamily/Ribonuclease H"/>
    <property type="match status" value="1"/>
</dbReference>
<dbReference type="OrthoDB" id="6141277at2759"/>
<dbReference type="InterPro" id="IPR012337">
    <property type="entry name" value="RNaseH-like_sf"/>
</dbReference>
<evidence type="ECO:0000313" key="2">
    <source>
        <dbReference type="Proteomes" id="UP000507470"/>
    </source>
</evidence>
<keyword evidence="2" id="KW-1185">Reference proteome</keyword>
<dbReference type="InterPro" id="IPR036397">
    <property type="entry name" value="RNaseH_sf"/>
</dbReference>
<sequence>MGPDGDHVDIETIPDQSDLELPKRVDIDINEELSVVVFLTLKPPDLMQPLTLTILENLKDHILGFSDTLPLFRVKFPKRKSYSQSSLANNILKTTYNAHNALNDVKILKQLIEVDITKEQLIENSFEVNEIERQLKMFNAKKHLMVSYNGVIKAKIMLITFKTMSLIAAAAAIKVINSSYQSTAPRVKKKKMTYKDE</sequence>
<organism evidence="1 2">
    <name type="scientific">Mytilus coruscus</name>
    <name type="common">Sea mussel</name>
    <dbReference type="NCBI Taxonomy" id="42192"/>
    <lineage>
        <taxon>Eukaryota</taxon>
        <taxon>Metazoa</taxon>
        <taxon>Spiralia</taxon>
        <taxon>Lophotrochozoa</taxon>
        <taxon>Mollusca</taxon>
        <taxon>Bivalvia</taxon>
        <taxon>Autobranchia</taxon>
        <taxon>Pteriomorphia</taxon>
        <taxon>Mytilida</taxon>
        <taxon>Mytiloidea</taxon>
        <taxon>Mytilidae</taxon>
        <taxon>Mytilinae</taxon>
        <taxon>Mytilus</taxon>
    </lineage>
</organism>
<reference evidence="1 2" key="1">
    <citation type="submission" date="2020-06" db="EMBL/GenBank/DDBJ databases">
        <authorList>
            <person name="Li R."/>
            <person name="Bekaert M."/>
        </authorList>
    </citation>
    <scope>NUCLEOTIDE SEQUENCE [LARGE SCALE GENOMIC DNA]</scope>
    <source>
        <strain evidence="2">wild</strain>
    </source>
</reference>
<dbReference type="SUPFAM" id="SSF53098">
    <property type="entry name" value="Ribonuclease H-like"/>
    <property type="match status" value="1"/>
</dbReference>
<evidence type="ECO:0000313" key="1">
    <source>
        <dbReference type="EMBL" id="CAC5400225.1"/>
    </source>
</evidence>
<proteinExistence type="predicted"/>
<dbReference type="GO" id="GO:0003676">
    <property type="term" value="F:nucleic acid binding"/>
    <property type="evidence" value="ECO:0007669"/>
    <property type="project" value="InterPro"/>
</dbReference>
<gene>
    <name evidence="1" type="ORF">MCOR_34421</name>
</gene>
<dbReference type="AlphaFoldDB" id="A0A6J8CWJ9"/>
<dbReference type="EMBL" id="CACVKT020006197">
    <property type="protein sequence ID" value="CAC5400225.1"/>
    <property type="molecule type" value="Genomic_DNA"/>
</dbReference>
<evidence type="ECO:0008006" key="3">
    <source>
        <dbReference type="Google" id="ProtNLM"/>
    </source>
</evidence>
<name>A0A6J8CWJ9_MYTCO</name>
<dbReference type="Proteomes" id="UP000507470">
    <property type="component" value="Unassembled WGS sequence"/>
</dbReference>